<dbReference type="Gramene" id="RZC84958">
    <property type="protein sequence ID" value="RZC84958"/>
    <property type="gene ID" value="C5167_047744"/>
</dbReference>
<organism evidence="5 6">
    <name type="scientific">Papaver somniferum</name>
    <name type="common">Opium poppy</name>
    <dbReference type="NCBI Taxonomy" id="3469"/>
    <lineage>
        <taxon>Eukaryota</taxon>
        <taxon>Viridiplantae</taxon>
        <taxon>Streptophyta</taxon>
        <taxon>Embryophyta</taxon>
        <taxon>Tracheophyta</taxon>
        <taxon>Spermatophyta</taxon>
        <taxon>Magnoliopsida</taxon>
        <taxon>Ranunculales</taxon>
        <taxon>Papaveraceae</taxon>
        <taxon>Papaveroideae</taxon>
        <taxon>Papaver</taxon>
    </lineage>
</organism>
<keyword evidence="6" id="KW-1185">Reference proteome</keyword>
<comment type="similarity">
    <text evidence="3">Belongs to the iron/ascorbate-dependent oxidoreductase family.</text>
</comment>
<keyword evidence="1 3" id="KW-0479">Metal-binding</keyword>
<dbReference type="SUPFAM" id="SSF51197">
    <property type="entry name" value="Clavaminate synthase-like"/>
    <property type="match status" value="2"/>
</dbReference>
<proteinExistence type="inferred from homology"/>
<dbReference type="PANTHER" id="PTHR47991">
    <property type="entry name" value="OXOGLUTARATE/IRON-DEPENDENT DIOXYGENASE"/>
    <property type="match status" value="1"/>
</dbReference>
<evidence type="ECO:0000256" key="2">
    <source>
        <dbReference type="ARBA" id="ARBA00023004"/>
    </source>
</evidence>
<gene>
    <name evidence="5" type="ORF">C5167_047744</name>
</gene>
<dbReference type="EMBL" id="CM010725">
    <property type="protein sequence ID" value="RZC84958.1"/>
    <property type="molecule type" value="Genomic_DNA"/>
</dbReference>
<evidence type="ECO:0000313" key="5">
    <source>
        <dbReference type="EMBL" id="RZC84958.1"/>
    </source>
</evidence>
<dbReference type="InterPro" id="IPR050295">
    <property type="entry name" value="Plant_2OG-oxidoreductases"/>
</dbReference>
<protein>
    <recommendedName>
        <fullName evidence="4">Fe2OG dioxygenase domain-containing protein</fullName>
    </recommendedName>
</protein>
<dbReference type="Gene3D" id="2.60.120.330">
    <property type="entry name" value="B-lactam Antibiotic, Isopenicillin N Synthase, Chain"/>
    <property type="match status" value="2"/>
</dbReference>
<dbReference type="AlphaFoldDB" id="A0A4Y7LKE2"/>
<keyword evidence="2 3" id="KW-0408">Iron</keyword>
<dbReference type="InterPro" id="IPR027443">
    <property type="entry name" value="IPNS-like_sf"/>
</dbReference>
<dbReference type="Proteomes" id="UP000316621">
    <property type="component" value="Chromosome 11"/>
</dbReference>
<accession>A0A4Y7LKE2</accession>
<keyword evidence="3" id="KW-0560">Oxidoreductase</keyword>
<dbReference type="GO" id="GO:0016491">
    <property type="term" value="F:oxidoreductase activity"/>
    <property type="evidence" value="ECO:0007669"/>
    <property type="project" value="UniProtKB-KW"/>
</dbReference>
<evidence type="ECO:0000313" key="6">
    <source>
        <dbReference type="Proteomes" id="UP000316621"/>
    </source>
</evidence>
<evidence type="ECO:0000259" key="4">
    <source>
        <dbReference type="PROSITE" id="PS51471"/>
    </source>
</evidence>
<sequence>MMSFGNSMVNVLHELVKEKITKVPERYIRTSCDLDHEVHQGHSDDSTAANYDIPVIDIEGLLSSQLVMADFELEKLHSACPNWGFFQMTRNLIGYIIALPTNMRNPRLFAGIPLALRYSNIDFLVITVSLFAKPYCVMFEEDAAALAIVLQLNETDGLQIRKDGKWVPVKPIPAALIVNIGDMIEHRVIVNPTIERLSLATFHSVNPDAEFGPALSLIDLPRKPALFQRETVKNYYRNFCTQNLNGKTTNLDFMRIDNGLLDHSG</sequence>
<dbReference type="InterPro" id="IPR044861">
    <property type="entry name" value="IPNS-like_FE2OG_OXY"/>
</dbReference>
<dbReference type="PROSITE" id="PS51471">
    <property type="entry name" value="FE2OG_OXY"/>
    <property type="match status" value="1"/>
</dbReference>
<dbReference type="Pfam" id="PF03171">
    <property type="entry name" value="2OG-FeII_Oxy"/>
    <property type="match status" value="1"/>
</dbReference>
<dbReference type="GO" id="GO:0046872">
    <property type="term" value="F:metal ion binding"/>
    <property type="evidence" value="ECO:0007669"/>
    <property type="project" value="UniProtKB-KW"/>
</dbReference>
<evidence type="ECO:0000256" key="3">
    <source>
        <dbReference type="RuleBase" id="RU003682"/>
    </source>
</evidence>
<evidence type="ECO:0000256" key="1">
    <source>
        <dbReference type="ARBA" id="ARBA00022723"/>
    </source>
</evidence>
<dbReference type="InterPro" id="IPR005123">
    <property type="entry name" value="Oxoglu/Fe-dep_dioxygenase_dom"/>
</dbReference>
<feature type="domain" description="Fe2OG dioxygenase" evidence="4">
    <location>
        <begin position="12"/>
        <end position="205"/>
    </location>
</feature>
<reference evidence="5 6" key="1">
    <citation type="journal article" date="2018" name="Science">
        <title>The opium poppy genome and morphinan production.</title>
        <authorList>
            <person name="Guo L."/>
            <person name="Winzer T."/>
            <person name="Yang X."/>
            <person name="Li Y."/>
            <person name="Ning Z."/>
            <person name="He Z."/>
            <person name="Teodor R."/>
            <person name="Lu Y."/>
            <person name="Bowser T.A."/>
            <person name="Graham I.A."/>
            <person name="Ye K."/>
        </authorList>
    </citation>
    <scope>NUCLEOTIDE SEQUENCE [LARGE SCALE GENOMIC DNA]</scope>
    <source>
        <strain evidence="6">cv. HN1</strain>
        <tissue evidence="5">Leaves</tissue>
    </source>
</reference>
<name>A0A4Y7LKE2_PAPSO</name>